<dbReference type="PANTHER" id="PTHR35811">
    <property type="entry name" value="SLR1870 PROTEIN"/>
    <property type="match status" value="1"/>
</dbReference>
<dbReference type="InterPro" id="IPR021139">
    <property type="entry name" value="NYN"/>
</dbReference>
<dbReference type="EMBL" id="NSJB01000005">
    <property type="protein sequence ID" value="PAT36970.1"/>
    <property type="molecule type" value="Genomic_DNA"/>
</dbReference>
<organism evidence="3 4">
    <name type="scientific">Vandammella animalimorsus</name>
    <dbReference type="NCBI Taxonomy" id="2029117"/>
    <lineage>
        <taxon>Bacteria</taxon>
        <taxon>Pseudomonadati</taxon>
        <taxon>Pseudomonadota</taxon>
        <taxon>Betaproteobacteria</taxon>
        <taxon>Burkholderiales</taxon>
        <taxon>Comamonadaceae</taxon>
        <taxon>Vandammella</taxon>
    </lineage>
</organism>
<evidence type="ECO:0000313" key="4">
    <source>
        <dbReference type="Proteomes" id="UP000218054"/>
    </source>
</evidence>
<dbReference type="Gene3D" id="3.40.50.1010">
    <property type="entry name" value="5'-nuclease"/>
    <property type="match status" value="1"/>
</dbReference>
<evidence type="ECO:0000256" key="1">
    <source>
        <dbReference type="SAM" id="MobiDB-lite"/>
    </source>
</evidence>
<protein>
    <recommendedName>
        <fullName evidence="2">NYN domain-containing protein</fullName>
    </recommendedName>
</protein>
<feature type="domain" description="NYN" evidence="2">
    <location>
        <begin position="8"/>
        <end position="124"/>
    </location>
</feature>
<evidence type="ECO:0000259" key="2">
    <source>
        <dbReference type="Pfam" id="PF01936"/>
    </source>
</evidence>
<sequence length="438" mass="47989">MSSAPPQLALFIDADNFRDCDALKQAIRKVFAEGEPVLKHAYGDAVSLKSLEALLAEYGIRPVCNVSVSKNTTDVALAIAAMEAVCRNPAIKTVVICSGDADFAPLAMRLRELGCKMMCYGMEGIVFKAASRFFDEVEGFKSSNGDTAGLPSALQASSHTPAQPPLPKPVTGASAADLPSHPSVQQVLQAWPDLRSGQWQPLSQVVGHMRRLGVLGANTKLTRWLTPLQQSFEVQTGSQKPNQIRYLKAGARSVANAPALTRAQLLQAWPDLHDGRWHPLPPVVCALRQRGDLGKNSKIGRWIGPEFELHPGYKPTLIRYRVANAEFATAQNATDKSGKRSPLPVLPEKLHQLRQILLQLAVQRTSDTLVLIAAPCLMAGNWCTYTTVASDLRAQGVLHPSVSLLRVLRNRPERWELAPVEQPQQLRYLGHVRMHKTP</sequence>
<comment type="caution">
    <text evidence="3">The sequence shown here is derived from an EMBL/GenBank/DDBJ whole genome shotgun (WGS) entry which is preliminary data.</text>
</comment>
<proteinExistence type="predicted"/>
<dbReference type="RefSeq" id="WP_095539930.1">
    <property type="nucleotide sequence ID" value="NZ_NSJB01000005.1"/>
</dbReference>
<dbReference type="Pfam" id="PF01936">
    <property type="entry name" value="NYN"/>
    <property type="match status" value="1"/>
</dbReference>
<feature type="region of interest" description="Disordered" evidence="1">
    <location>
        <begin position="148"/>
        <end position="178"/>
    </location>
</feature>
<dbReference type="PANTHER" id="PTHR35811:SF1">
    <property type="entry name" value="HTH OST-TYPE DOMAIN-CONTAINING PROTEIN"/>
    <property type="match status" value="1"/>
</dbReference>
<dbReference type="Proteomes" id="UP000218054">
    <property type="component" value="Unassembled WGS sequence"/>
</dbReference>
<dbReference type="AlphaFoldDB" id="A0A2A2AEK9"/>
<name>A0A2A2AEK9_9BURK</name>
<keyword evidence="4" id="KW-1185">Reference proteome</keyword>
<dbReference type="CDD" id="cd11297">
    <property type="entry name" value="PIN_LabA-like_N_1"/>
    <property type="match status" value="1"/>
</dbReference>
<evidence type="ECO:0000313" key="3">
    <source>
        <dbReference type="EMBL" id="PAT36970.1"/>
    </source>
</evidence>
<accession>A0A2A2AEK9</accession>
<dbReference type="GO" id="GO:0004540">
    <property type="term" value="F:RNA nuclease activity"/>
    <property type="evidence" value="ECO:0007669"/>
    <property type="project" value="InterPro"/>
</dbReference>
<gene>
    <name evidence="3" type="ORF">CK625_08750</name>
</gene>
<reference evidence="3 4" key="1">
    <citation type="submission" date="2017-08" db="EMBL/GenBank/DDBJ databases">
        <title>WGS of Clinical strains of the CDC Group NO-1 linked to zoonotic infections in humans.</title>
        <authorList>
            <person name="Bernier A.-M."/>
            <person name="Bernard K."/>
        </authorList>
    </citation>
    <scope>NUCLEOTIDE SEQUENCE [LARGE SCALE GENOMIC DNA]</scope>
    <source>
        <strain evidence="3 4">NML00-0135</strain>
    </source>
</reference>